<dbReference type="Pfam" id="PF02852">
    <property type="entry name" value="Pyr_redox_dim"/>
    <property type="match status" value="1"/>
</dbReference>
<keyword evidence="5" id="KW-0547">Nucleotide-binding</keyword>
<evidence type="ECO:0000256" key="2">
    <source>
        <dbReference type="ARBA" id="ARBA00022630"/>
    </source>
</evidence>
<dbReference type="SUPFAM" id="SSF51905">
    <property type="entry name" value="FAD/NAD(P)-binding domain"/>
    <property type="match status" value="1"/>
</dbReference>
<dbReference type="GO" id="GO:0006103">
    <property type="term" value="P:2-oxoglutarate metabolic process"/>
    <property type="evidence" value="ECO:0007669"/>
    <property type="project" value="TreeGrafter"/>
</dbReference>
<dbReference type="RefSeq" id="WP_184780279.1">
    <property type="nucleotide sequence ID" value="NZ_JACHMG010000001.1"/>
</dbReference>
<dbReference type="AlphaFoldDB" id="A0A840IUV7"/>
<feature type="binding site" evidence="5">
    <location>
        <begin position="139"/>
        <end position="141"/>
    </location>
    <ligand>
        <name>FAD</name>
        <dbReference type="ChEBI" id="CHEBI:57692"/>
    </ligand>
</feature>
<name>A0A840IUV7_9PSEU</name>
<keyword evidence="3 5" id="KW-0274">FAD</keyword>
<evidence type="ECO:0000313" key="10">
    <source>
        <dbReference type="Proteomes" id="UP000581769"/>
    </source>
</evidence>
<keyword evidence="2" id="KW-0285">Flavoprotein</keyword>
<dbReference type="Gene3D" id="3.30.390.30">
    <property type="match status" value="1"/>
</dbReference>
<dbReference type="Pfam" id="PF07992">
    <property type="entry name" value="Pyr_redox_2"/>
    <property type="match status" value="1"/>
</dbReference>
<dbReference type="Gene3D" id="3.50.50.60">
    <property type="entry name" value="FAD/NAD(P)-binding domain"/>
    <property type="match status" value="2"/>
</dbReference>
<dbReference type="InterPro" id="IPR036188">
    <property type="entry name" value="FAD/NAD-bd_sf"/>
</dbReference>
<protein>
    <submittedName>
        <fullName evidence="9">Dihydrolipoamide dehydrogenase</fullName>
        <ecNumber evidence="9">1.8.1.4</ecNumber>
    </submittedName>
</protein>
<dbReference type="InterPro" id="IPR016156">
    <property type="entry name" value="FAD/NAD-linked_Rdtase_dimer_sf"/>
</dbReference>
<dbReference type="GO" id="GO:0050660">
    <property type="term" value="F:flavin adenine dinucleotide binding"/>
    <property type="evidence" value="ECO:0007669"/>
    <property type="project" value="TreeGrafter"/>
</dbReference>
<feature type="binding site" evidence="5">
    <location>
        <position position="305"/>
    </location>
    <ligand>
        <name>NAD(+)</name>
        <dbReference type="ChEBI" id="CHEBI:57540"/>
    </ligand>
</feature>
<evidence type="ECO:0000256" key="6">
    <source>
        <dbReference type="PIRSR" id="PIRSR000350-4"/>
    </source>
</evidence>
<gene>
    <name evidence="9" type="ORF">BJY18_002700</name>
</gene>
<dbReference type="SUPFAM" id="SSF55424">
    <property type="entry name" value="FAD/NAD-linked reductases, dimerisation (C-terminal) domain"/>
    <property type="match status" value="1"/>
</dbReference>
<keyword evidence="4 5" id="KW-0520">NAD</keyword>
<feature type="domain" description="FAD/NAD(P)-binding" evidence="8">
    <location>
        <begin position="6"/>
        <end position="314"/>
    </location>
</feature>
<comment type="caution">
    <text evidence="9">The sequence shown here is derived from an EMBL/GenBank/DDBJ whole genome shotgun (WGS) entry which is preliminary data.</text>
</comment>
<keyword evidence="9" id="KW-0560">Oxidoreductase</keyword>
<comment type="similarity">
    <text evidence="1">Belongs to the class-I pyridine nucleotide-disulfide oxidoreductase family.</text>
</comment>
<dbReference type="PRINTS" id="PR00368">
    <property type="entry name" value="FADPNR"/>
</dbReference>
<evidence type="ECO:0000256" key="4">
    <source>
        <dbReference type="ARBA" id="ARBA00023027"/>
    </source>
</evidence>
<dbReference type="InterPro" id="IPR050151">
    <property type="entry name" value="Class-I_Pyr_Nuc-Dis_Oxidored"/>
</dbReference>
<feature type="binding site" evidence="5">
    <location>
        <position position="113"/>
    </location>
    <ligand>
        <name>FAD</name>
        <dbReference type="ChEBI" id="CHEBI:57692"/>
    </ligand>
</feature>
<feature type="binding site" evidence="5">
    <location>
        <position position="263"/>
    </location>
    <ligand>
        <name>NAD(+)</name>
        <dbReference type="ChEBI" id="CHEBI:57540"/>
    </ligand>
</feature>
<feature type="binding site" evidence="5">
    <location>
        <position position="52"/>
    </location>
    <ligand>
        <name>FAD</name>
        <dbReference type="ChEBI" id="CHEBI:57692"/>
    </ligand>
</feature>
<dbReference type="EC" id="1.8.1.4" evidence="9"/>
<reference evidence="9 10" key="1">
    <citation type="submission" date="2020-08" db="EMBL/GenBank/DDBJ databases">
        <title>Sequencing the genomes of 1000 actinobacteria strains.</title>
        <authorList>
            <person name="Klenk H.-P."/>
        </authorList>
    </citation>
    <scope>NUCLEOTIDE SEQUENCE [LARGE SCALE GENOMIC DNA]</scope>
    <source>
        <strain evidence="9 10">DSM 45859</strain>
    </source>
</reference>
<proteinExistence type="inferred from homology"/>
<accession>A0A840IUV7</accession>
<comment type="cofactor">
    <cofactor evidence="5">
        <name>FAD</name>
        <dbReference type="ChEBI" id="CHEBI:57692"/>
    </cofactor>
    <text evidence="5">Binds 1 FAD per subunit.</text>
</comment>
<evidence type="ECO:0000259" key="8">
    <source>
        <dbReference type="Pfam" id="PF07992"/>
    </source>
</evidence>
<dbReference type="PANTHER" id="PTHR22912">
    <property type="entry name" value="DISULFIDE OXIDOREDUCTASE"/>
    <property type="match status" value="1"/>
</dbReference>
<dbReference type="EMBL" id="JACHMG010000001">
    <property type="protein sequence ID" value="MBB4685215.1"/>
    <property type="molecule type" value="Genomic_DNA"/>
</dbReference>
<dbReference type="InterPro" id="IPR023753">
    <property type="entry name" value="FAD/NAD-binding_dom"/>
</dbReference>
<sequence>MAEQTFDVVVIGAGPVGEVAAERAAKGGLKVALVEHELFGGECSYWACIPSKALLRPGNLLAAAKRIPGVPVGDALEPARVLERRDWFTGKGDDTGQVDWARGAGIEPVRGHGRITGEREVTLDGGEVLVARHAVIVCTGSVPRLPSIPGLDTIRPWGSRDATSASEVPARLGVLGGGVVGVEMAQAWARLGARVDLVITGPRPLPKLPQFAGDLLLDGLREAGVLVHTSSGLEEVSAVDGGTALKLTGGAELVVDELLVATGRTPATGDVGLDVLGLSAGDPLEIDDSGRVSAVDGGWLYAAGDVTGRALLTHQGKYEARVAGDSVAARAGGAEIPTGPWSRYSATADHRAVPQVVFTDPEVTSVGLTEAREGSADRVVDLDIAVAGSSLHADGYAGKARMVVDTERGVVLGVTFVGQDVSELLHSATIAVVGEVPLDRLWHAVPSFPTISEVWLRLLEEYGL</sequence>
<feature type="binding site" evidence="5">
    <location>
        <begin position="176"/>
        <end position="183"/>
    </location>
    <ligand>
        <name>NAD(+)</name>
        <dbReference type="ChEBI" id="CHEBI:57540"/>
    </ligand>
</feature>
<dbReference type="InterPro" id="IPR004099">
    <property type="entry name" value="Pyr_nucl-diS_OxRdtase_dimer"/>
</dbReference>
<evidence type="ECO:0000259" key="7">
    <source>
        <dbReference type="Pfam" id="PF02852"/>
    </source>
</evidence>
<evidence type="ECO:0000313" key="9">
    <source>
        <dbReference type="EMBL" id="MBB4685215.1"/>
    </source>
</evidence>
<evidence type="ECO:0000256" key="5">
    <source>
        <dbReference type="PIRSR" id="PIRSR000350-3"/>
    </source>
</evidence>
<evidence type="ECO:0000256" key="3">
    <source>
        <dbReference type="ARBA" id="ARBA00022827"/>
    </source>
</evidence>
<dbReference type="GO" id="GO:0004148">
    <property type="term" value="F:dihydrolipoyl dehydrogenase (NADH) activity"/>
    <property type="evidence" value="ECO:0007669"/>
    <property type="project" value="UniProtKB-EC"/>
</dbReference>
<feature type="domain" description="Pyridine nucleotide-disulphide oxidoreductase dimerisation" evidence="7">
    <location>
        <begin position="353"/>
        <end position="455"/>
    </location>
</feature>
<organism evidence="9 10">
    <name type="scientific">Amycolatopsis jiangsuensis</name>
    <dbReference type="NCBI Taxonomy" id="1181879"/>
    <lineage>
        <taxon>Bacteria</taxon>
        <taxon>Bacillati</taxon>
        <taxon>Actinomycetota</taxon>
        <taxon>Actinomycetes</taxon>
        <taxon>Pseudonocardiales</taxon>
        <taxon>Pseudonocardiaceae</taxon>
        <taxon>Amycolatopsis</taxon>
    </lineage>
</organism>
<evidence type="ECO:0000256" key="1">
    <source>
        <dbReference type="ARBA" id="ARBA00007532"/>
    </source>
</evidence>
<feature type="disulfide bond" description="Redox-active" evidence="6">
    <location>
        <begin position="43"/>
        <end position="48"/>
    </location>
</feature>
<dbReference type="PIRSF" id="PIRSF000350">
    <property type="entry name" value="Mercury_reductase_MerA"/>
    <property type="match status" value="1"/>
</dbReference>
<keyword evidence="10" id="KW-1185">Reference proteome</keyword>
<dbReference type="InterPro" id="IPR001100">
    <property type="entry name" value="Pyr_nuc-diS_OxRdtase"/>
</dbReference>
<dbReference type="PRINTS" id="PR00411">
    <property type="entry name" value="PNDRDTASEI"/>
</dbReference>
<dbReference type="Proteomes" id="UP000581769">
    <property type="component" value="Unassembled WGS sequence"/>
</dbReference>
<dbReference type="PANTHER" id="PTHR22912:SF151">
    <property type="entry name" value="DIHYDROLIPOYL DEHYDROGENASE, MITOCHONDRIAL"/>
    <property type="match status" value="1"/>
</dbReference>